<organism evidence="7 8">
    <name type="scientific">Hevea brasiliensis</name>
    <name type="common">Para rubber tree</name>
    <name type="synonym">Siphonia brasiliensis</name>
    <dbReference type="NCBI Taxonomy" id="3981"/>
    <lineage>
        <taxon>Eukaryota</taxon>
        <taxon>Viridiplantae</taxon>
        <taxon>Streptophyta</taxon>
        <taxon>Embryophyta</taxon>
        <taxon>Tracheophyta</taxon>
        <taxon>Spermatophyta</taxon>
        <taxon>Magnoliopsida</taxon>
        <taxon>eudicotyledons</taxon>
        <taxon>Gunneridae</taxon>
        <taxon>Pentapetalae</taxon>
        <taxon>rosids</taxon>
        <taxon>fabids</taxon>
        <taxon>Malpighiales</taxon>
        <taxon>Euphorbiaceae</taxon>
        <taxon>Crotonoideae</taxon>
        <taxon>Micrandreae</taxon>
        <taxon>Hevea</taxon>
    </lineage>
</organism>
<dbReference type="InterPro" id="IPR045109">
    <property type="entry name" value="LSDs-like"/>
</dbReference>
<feature type="compositionally biased region" description="Basic and acidic residues" evidence="5">
    <location>
        <begin position="956"/>
        <end position="965"/>
    </location>
</feature>
<dbReference type="GO" id="GO:0046872">
    <property type="term" value="F:metal ion binding"/>
    <property type="evidence" value="ECO:0007669"/>
    <property type="project" value="UniProtKB-KW"/>
</dbReference>
<evidence type="ECO:0000313" key="8">
    <source>
        <dbReference type="Proteomes" id="UP000467840"/>
    </source>
</evidence>
<feature type="compositionally biased region" description="Basic residues" evidence="5">
    <location>
        <begin position="339"/>
        <end position="353"/>
    </location>
</feature>
<comment type="similarity">
    <text evidence="2">Belongs to the JARID1 histone demethylase family.</text>
</comment>
<feature type="domain" description="JmjC" evidence="6">
    <location>
        <begin position="1290"/>
        <end position="1708"/>
    </location>
</feature>
<name>A0A6A6MGW9_HEVBR</name>
<evidence type="ECO:0000256" key="4">
    <source>
        <dbReference type="ARBA" id="ARBA00023242"/>
    </source>
</evidence>
<comment type="caution">
    <text evidence="7">The sequence shown here is derived from an EMBL/GenBank/DDBJ whole genome shotgun (WGS) entry which is preliminary data.</text>
</comment>
<feature type="compositionally biased region" description="Basic residues" evidence="5">
    <location>
        <begin position="901"/>
        <end position="915"/>
    </location>
</feature>
<feature type="region of interest" description="Disordered" evidence="5">
    <location>
        <begin position="303"/>
        <end position="360"/>
    </location>
</feature>
<feature type="region of interest" description="Disordered" evidence="5">
    <location>
        <begin position="890"/>
        <end position="918"/>
    </location>
</feature>
<dbReference type="Proteomes" id="UP000467840">
    <property type="component" value="Chromosome 14"/>
</dbReference>
<feature type="region of interest" description="Disordered" evidence="5">
    <location>
        <begin position="397"/>
        <end position="422"/>
    </location>
</feature>
<evidence type="ECO:0000313" key="7">
    <source>
        <dbReference type="EMBL" id="KAF2311755.1"/>
    </source>
</evidence>
<dbReference type="InterPro" id="IPR003347">
    <property type="entry name" value="JmjC_dom"/>
</dbReference>
<feature type="compositionally biased region" description="Polar residues" evidence="5">
    <location>
        <begin position="483"/>
        <end position="494"/>
    </location>
</feature>
<feature type="region of interest" description="Disordered" evidence="5">
    <location>
        <begin position="938"/>
        <end position="965"/>
    </location>
</feature>
<reference evidence="7 8" key="1">
    <citation type="journal article" date="2020" name="Mol. Plant">
        <title>The Chromosome-Based Rubber Tree Genome Provides New Insights into Spurge Genome Evolution and Rubber Biosynthesis.</title>
        <authorList>
            <person name="Liu J."/>
            <person name="Shi C."/>
            <person name="Shi C.C."/>
            <person name="Li W."/>
            <person name="Zhang Q.J."/>
            <person name="Zhang Y."/>
            <person name="Li K."/>
            <person name="Lu H.F."/>
            <person name="Shi C."/>
            <person name="Zhu S.T."/>
            <person name="Xiao Z.Y."/>
            <person name="Nan H."/>
            <person name="Yue Y."/>
            <person name="Zhu X.G."/>
            <person name="Wu Y."/>
            <person name="Hong X.N."/>
            <person name="Fan G.Y."/>
            <person name="Tong Y."/>
            <person name="Zhang D."/>
            <person name="Mao C.L."/>
            <person name="Liu Y.L."/>
            <person name="Hao S.J."/>
            <person name="Liu W.Q."/>
            <person name="Lv M.Q."/>
            <person name="Zhang H.B."/>
            <person name="Liu Y."/>
            <person name="Hu-Tang G.R."/>
            <person name="Wang J.P."/>
            <person name="Wang J.H."/>
            <person name="Sun Y.H."/>
            <person name="Ni S.B."/>
            <person name="Chen W.B."/>
            <person name="Zhang X.C."/>
            <person name="Jiao Y.N."/>
            <person name="Eichler E.E."/>
            <person name="Li G.H."/>
            <person name="Liu X."/>
            <person name="Gao L.Z."/>
        </authorList>
    </citation>
    <scope>NUCLEOTIDE SEQUENCE [LARGE SCALE GENOMIC DNA]</scope>
    <source>
        <strain evidence="8">cv. GT1</strain>
        <tissue evidence="7">Leaf</tissue>
    </source>
</reference>
<evidence type="ECO:0000256" key="5">
    <source>
        <dbReference type="SAM" id="MobiDB-lite"/>
    </source>
</evidence>
<gene>
    <name evidence="7" type="ORF">GH714_026526</name>
</gene>
<evidence type="ECO:0000256" key="3">
    <source>
        <dbReference type="ARBA" id="ARBA00022723"/>
    </source>
</evidence>
<sequence>MERKSENGAGADLGPQMRKRKRLEGEENSEAMVLGKVADVGLDIEGVQGWFGEGNSDVFKWLDEVGEANGRENLQLWPGEAACGNGGQVLGGYGGEFGTNGVLGLDGKAFRLWDGKDSGAEIQLGKSGRDSGENSVMVLGGEGTRALFGEVSAVNSGLGSSGQEIHGFDGKTGGMAPSGDEIHGLLGGVSGRNVDINLGGEVIKELFGECENGVTGSRSGVISGLFGGVASENKDLSFDGEGVPCWCGEAGCASIDGKGIQGLFGEIAFANGGEGIEHRYCEKVDRNEPSGVTDEEKLTKVKLGRPKGSKNKKRIDGVEAVKQGSSEVGVTGDDIDPLKRKRGRPKGSKNRKKNQGEEKQIICNKTVVGSDGAGGVGTVFLRGSENEKLADTAEGKMKMPDEATGGSVGGNENTCAKDEHNWPKGLDKKNKILGAGECIEGSGRDEIVQQKDIQNWPYSLKNKTEDAVSAKNPRLPVEIWGNNDTDVETVTPSGLKNKRTALEDMKDKEMAGEGAAGQGGKEIVASKPRRGRPKGSKNNKKKKNPPGGNPEMAADEKIIGPIVLPSARISTSGGEDRTESIGGLGSVCEIFKPTDFKIKHPNFADNSQELPGDILGANDNDGNKDRLVGVLNGMTALFNVEVRALSVEAISGNRELNESIKPKGGRGRPKCLKNKQNDLGGDNKELLCDSMHSNRVDDNSVTLLSLENVSSFFSDEGDRLMPAETTGCKGEGSQVDRPKGRRGRPKSSAHIIKSLVPYSWELPNENVDRNDSGENLVSNEVTGGIEQESRIIKTKNRRGRPKGSKNKEKILYGGEIDGCLGGDKIRHKKNKRGRPKGSKNKQKRLPAGENEAVNIEIGVCNNGKANFCQTGFQNDRSTVVDKEIGKMAIEAAGGDGERQKPKGKRGRPKGSKIKKPIAASNEQSQLLLQIEMNADELTGNSGNTCKRRRGRPRKYSKPENSESFVPRETREQIEIACPFCRGNCNCRLCLKEVVVLSGTSKADANTKLQKLLYLLDKTLPLLKHIQQEQSSELDVEARIHGVQLTEEDVIKSLLDDDDRLYCDNCNTSIVNFHRSCPNPDCSYDLCLTCCREIRKGFQPGGNEADSSHHQFAERVHGQDTYMDDQITPNKKRFGWETQLSHLENQCVADSLFDFSDWRAEADGRIPCPPKARGVVIERDFEVRKAADREKSDDNFLYCPNLLLGDNEIEHFQMHWMRGEPVIVRNVLEKTSGLSWEPMVMWRAFRGAQKILKEEAQRVKAIDCLDWCEVEINISQFFKGYLEGRSEYTHPNTGLLNLATRLPAVLKPDLGPKTYIAYGSMEELGRGDSVTKLHCDISDAVNVLTHTNEVKIPPWQGEIIDKLQKQYEDEDLNQICGVMQKASGKFGRKPLKRPCKDESIDPELSQKGETIESDSSLERLYIQEMKLDEQESKSQELDGSSSIQFSQKCSTSTGTIIENTNEQLVGNVDTMVPCCDPHMLDSSSLWYNDCEKINVKIKKQDEVKGFSSECSDLVRDNLLPESMHMDASDDHGMEEILGMKLAKNNCHSLNHQHGKCTSVVGVAGETNDLDSVDLNTTMTSKYLEENHAAKLLNGGAVWDIFRRQDVPKLIEYLKKHQKEFRHISNLPVNSVVHPIHDQTFYLNERHKRQLKEEFNVEPWTFEQHLGEAVFIPAGCPHQVRNRQSCIKVALDFVSPDNVQECIRLTEEFRMLPKNHRAKEDKLESISDYHDLVVCVLPYA</sequence>
<feature type="region of interest" description="Disordered" evidence="5">
    <location>
        <begin position="821"/>
        <end position="849"/>
    </location>
</feature>
<dbReference type="Pfam" id="PF02373">
    <property type="entry name" value="JmjC"/>
    <property type="match status" value="1"/>
</dbReference>
<dbReference type="SMART" id="SM00558">
    <property type="entry name" value="JmjC"/>
    <property type="match status" value="1"/>
</dbReference>
<keyword evidence="3" id="KW-0479">Metal-binding</keyword>
<keyword evidence="8" id="KW-1185">Reference proteome</keyword>
<dbReference type="GO" id="GO:0006357">
    <property type="term" value="P:regulation of transcription by RNA polymerase II"/>
    <property type="evidence" value="ECO:0007669"/>
    <property type="project" value="TreeGrafter"/>
</dbReference>
<dbReference type="PANTHER" id="PTHR12549:SF38">
    <property type="entry name" value="JMJC DOMAIN-CONTAINING HISTONE DEMETHYLASE 2, ISOFORM A"/>
    <property type="match status" value="1"/>
</dbReference>
<dbReference type="InterPro" id="IPR017956">
    <property type="entry name" value="AT_hook_DNA-bd_motif"/>
</dbReference>
<dbReference type="FunFam" id="2.60.120.650:FF:000033">
    <property type="entry name" value="Transcription factor jumonji (JmjC) domain-containing protein"/>
    <property type="match status" value="1"/>
</dbReference>
<dbReference type="GO" id="GO:0000785">
    <property type="term" value="C:chromatin"/>
    <property type="evidence" value="ECO:0007669"/>
    <property type="project" value="TreeGrafter"/>
</dbReference>
<feature type="compositionally biased region" description="Basic and acidic residues" evidence="5">
    <location>
        <begin position="500"/>
        <end position="511"/>
    </location>
</feature>
<dbReference type="GO" id="GO:0000118">
    <property type="term" value="C:histone deacetylase complex"/>
    <property type="evidence" value="ECO:0007669"/>
    <property type="project" value="TreeGrafter"/>
</dbReference>
<evidence type="ECO:0000259" key="6">
    <source>
        <dbReference type="PROSITE" id="PS51184"/>
    </source>
</evidence>
<evidence type="ECO:0000256" key="1">
    <source>
        <dbReference type="ARBA" id="ARBA00004123"/>
    </source>
</evidence>
<feature type="compositionally biased region" description="Basic residues" evidence="5">
    <location>
        <begin position="825"/>
        <end position="844"/>
    </location>
</feature>
<feature type="compositionally biased region" description="Basic residues" evidence="5">
    <location>
        <begin position="945"/>
        <end position="955"/>
    </location>
</feature>
<dbReference type="PRINTS" id="PR00929">
    <property type="entry name" value="ATHOOK"/>
</dbReference>
<dbReference type="EMBL" id="JAAGAX010000006">
    <property type="protein sequence ID" value="KAF2311755.1"/>
    <property type="molecule type" value="Genomic_DNA"/>
</dbReference>
<dbReference type="GO" id="GO:0032454">
    <property type="term" value="F:histone H3K9 demethylase activity"/>
    <property type="evidence" value="ECO:0007669"/>
    <property type="project" value="InterPro"/>
</dbReference>
<dbReference type="GO" id="GO:0003712">
    <property type="term" value="F:transcription coregulator activity"/>
    <property type="evidence" value="ECO:0007669"/>
    <property type="project" value="TreeGrafter"/>
</dbReference>
<dbReference type="SUPFAM" id="SSF51197">
    <property type="entry name" value="Clavaminate synthase-like"/>
    <property type="match status" value="1"/>
</dbReference>
<dbReference type="PANTHER" id="PTHR12549">
    <property type="entry name" value="JMJC DOMAIN-CONTAINING HISTONE DEMETHYLATION PROTEIN"/>
    <property type="match status" value="1"/>
</dbReference>
<feature type="region of interest" description="Disordered" evidence="5">
    <location>
        <begin position="658"/>
        <end position="678"/>
    </location>
</feature>
<comment type="subcellular location">
    <subcellularLocation>
        <location evidence="1">Nucleus</location>
    </subcellularLocation>
</comment>
<feature type="region of interest" description="Disordered" evidence="5">
    <location>
        <begin position="483"/>
        <end position="555"/>
    </location>
</feature>
<proteinExistence type="inferred from homology"/>
<dbReference type="PROSITE" id="PS51184">
    <property type="entry name" value="JMJC"/>
    <property type="match status" value="1"/>
</dbReference>
<feature type="region of interest" description="Disordered" evidence="5">
    <location>
        <begin position="1"/>
        <end position="28"/>
    </location>
</feature>
<dbReference type="GO" id="GO:0031490">
    <property type="term" value="F:chromatin DNA binding"/>
    <property type="evidence" value="ECO:0007669"/>
    <property type="project" value="TreeGrafter"/>
</dbReference>
<dbReference type="Gene3D" id="2.60.120.650">
    <property type="entry name" value="Cupin"/>
    <property type="match status" value="3"/>
</dbReference>
<feature type="region of interest" description="Disordered" evidence="5">
    <location>
        <begin position="717"/>
        <end position="748"/>
    </location>
</feature>
<feature type="compositionally biased region" description="Basic residues" evidence="5">
    <location>
        <begin position="527"/>
        <end position="544"/>
    </location>
</feature>
<accession>A0A6A6MGW9</accession>
<protein>
    <recommendedName>
        <fullName evidence="6">JmjC domain-containing protein</fullName>
    </recommendedName>
</protein>
<evidence type="ECO:0000256" key="2">
    <source>
        <dbReference type="ARBA" id="ARBA00006801"/>
    </source>
</evidence>
<keyword evidence="4" id="KW-0539">Nucleus</keyword>
<feature type="compositionally biased region" description="Basic residues" evidence="5">
    <location>
        <begin position="303"/>
        <end position="313"/>
    </location>
</feature>
<feature type="compositionally biased region" description="Basic residues" evidence="5">
    <location>
        <begin position="663"/>
        <end position="673"/>
    </location>
</feature>
<dbReference type="SMART" id="SM00384">
    <property type="entry name" value="AT_hook"/>
    <property type="match status" value="9"/>
</dbReference>